<dbReference type="InterPro" id="IPR007197">
    <property type="entry name" value="rSAM"/>
</dbReference>
<evidence type="ECO:0000259" key="9">
    <source>
        <dbReference type="PROSITE" id="PS51918"/>
    </source>
</evidence>
<comment type="function">
    <text evidence="8">Catalyzes the complex heterocyclic radical-mediated conversion of 6-carboxy-5,6,7,8-tetrahydropterin (CPH4) to 7-carboxy-7-deazaguanine (CDG), a step common to the biosynthetic pathways of all 7-deazapurine-containing compounds.</text>
</comment>
<feature type="binding site" evidence="8">
    <location>
        <begin position="15"/>
        <end position="17"/>
    </location>
    <ligand>
        <name>substrate</name>
    </ligand>
</feature>
<dbReference type="Proteomes" id="UP000183085">
    <property type="component" value="Unassembled WGS sequence"/>
</dbReference>
<dbReference type="SFLD" id="SFLDS00029">
    <property type="entry name" value="Radical_SAM"/>
    <property type="match status" value="1"/>
</dbReference>
<sequence>MIEPKGNIVEIFKSIQGEGLWIGEGQIFLRLAGCNLSCKNCDTNYALEIPQKYKIEDNDYRNNPVTLTETIETIKSYGLFSTTVSVTGGEPLLQIDYLKMLLPILKSEGCKIYIETNATLPEQLALILPWIDIVSADIKLPSFTGEEDIPKEHREFLRIAKEKDLFVKVVVTDETIMNEISIAVDIVMGVDRNIPLVIQPAMKNGKLMENQERLFGFHDYAAKRLTTVRLIPQIHKLIGWK</sequence>
<evidence type="ECO:0000256" key="5">
    <source>
        <dbReference type="ARBA" id="ARBA00023004"/>
    </source>
</evidence>
<evidence type="ECO:0000256" key="7">
    <source>
        <dbReference type="ARBA" id="ARBA00023239"/>
    </source>
</evidence>
<feature type="binding site" evidence="8">
    <location>
        <position position="38"/>
    </location>
    <ligand>
        <name>[4Fe-4S] cluster</name>
        <dbReference type="ChEBI" id="CHEBI:49883"/>
        <note>4Fe-4S-S-AdoMet</note>
    </ligand>
</feature>
<feature type="binding site" evidence="8">
    <location>
        <position position="89"/>
    </location>
    <ligand>
        <name>S-adenosyl-L-methionine</name>
        <dbReference type="ChEBI" id="CHEBI:59789"/>
    </ligand>
</feature>
<dbReference type="GO" id="GO:0016840">
    <property type="term" value="F:carbon-nitrogen lyase activity"/>
    <property type="evidence" value="ECO:0007669"/>
    <property type="project" value="UniProtKB-UniRule"/>
</dbReference>
<name>A0A1J5E1Q6_9BACT</name>
<evidence type="ECO:0000256" key="1">
    <source>
        <dbReference type="ARBA" id="ARBA00022485"/>
    </source>
</evidence>
<comment type="subunit">
    <text evidence="8">Homodimer.</text>
</comment>
<dbReference type="GO" id="GO:0000287">
    <property type="term" value="F:magnesium ion binding"/>
    <property type="evidence" value="ECO:0007669"/>
    <property type="project" value="UniProtKB-UniRule"/>
</dbReference>
<keyword evidence="8" id="KW-0671">Queuosine biosynthesis</keyword>
<dbReference type="Gene3D" id="3.20.20.70">
    <property type="entry name" value="Aldolase class I"/>
    <property type="match status" value="1"/>
</dbReference>
<accession>A0A1J5E1Q6</accession>
<keyword evidence="4 8" id="KW-0460">Magnesium</keyword>
<dbReference type="GO" id="GO:0051539">
    <property type="term" value="F:4 iron, 4 sulfur cluster binding"/>
    <property type="evidence" value="ECO:0007669"/>
    <property type="project" value="UniProtKB-UniRule"/>
</dbReference>
<comment type="cofactor">
    <cofactor evidence="8">
        <name>[4Fe-4S] cluster</name>
        <dbReference type="ChEBI" id="CHEBI:49883"/>
    </cofactor>
    <text evidence="8">Binds 1 [4Fe-4S] cluster. The cluster is coordinated with 3 cysteines and an exchangeable S-adenosyl-L-methionine.</text>
</comment>
<dbReference type="UniPathway" id="UPA00391"/>
<comment type="similarity">
    <text evidence="8">Belongs to the radical SAM superfamily. 7-carboxy-7-deazaguanine synthase family.</text>
</comment>
<dbReference type="HAMAP" id="MF_00917">
    <property type="entry name" value="QueE"/>
    <property type="match status" value="1"/>
</dbReference>
<feature type="domain" description="Radical SAM core" evidence="9">
    <location>
        <begin position="21"/>
        <end position="241"/>
    </location>
</feature>
<keyword evidence="1 8" id="KW-0004">4Fe-4S</keyword>
<comment type="pathway">
    <text evidence="8">Purine metabolism; 7-cyano-7-deazaguanine biosynthesis.</text>
</comment>
<feature type="binding site" evidence="8">
    <location>
        <position position="87"/>
    </location>
    <ligand>
        <name>substrate</name>
    </ligand>
</feature>
<dbReference type="STRING" id="1817895.AUJ95_08425"/>
<keyword evidence="3 8" id="KW-0479">Metal-binding</keyword>
<dbReference type="PIRSF" id="PIRSF000370">
    <property type="entry name" value="QueE"/>
    <property type="match status" value="1"/>
</dbReference>
<evidence type="ECO:0000313" key="11">
    <source>
        <dbReference type="Proteomes" id="UP000183085"/>
    </source>
</evidence>
<reference evidence="10 11" key="1">
    <citation type="journal article" date="2016" name="Environ. Microbiol.">
        <title>Genomic resolution of a cold subsurface aquifer community provides metabolic insights for novel microbes adapted to high CO concentrations.</title>
        <authorList>
            <person name="Probst A.J."/>
            <person name="Castelle C.J."/>
            <person name="Singh A."/>
            <person name="Brown C.T."/>
            <person name="Anantharaman K."/>
            <person name="Sharon I."/>
            <person name="Hug L.A."/>
            <person name="Burstein D."/>
            <person name="Emerson J.B."/>
            <person name="Thomas B.C."/>
            <person name="Banfield J.F."/>
        </authorList>
    </citation>
    <scope>NUCLEOTIDE SEQUENCE [LARGE SCALE GENOMIC DNA]</scope>
    <source>
        <strain evidence="10">CG2_30_40_21</strain>
    </source>
</reference>
<evidence type="ECO:0000256" key="6">
    <source>
        <dbReference type="ARBA" id="ARBA00023014"/>
    </source>
</evidence>
<dbReference type="EC" id="4.3.99.3" evidence="8"/>
<dbReference type="EMBL" id="MNYI01000217">
    <property type="protein sequence ID" value="OIP37246.1"/>
    <property type="molecule type" value="Genomic_DNA"/>
</dbReference>
<keyword evidence="5 8" id="KW-0408">Iron</keyword>
<keyword evidence="7 8" id="KW-0456">Lyase</keyword>
<keyword evidence="6 8" id="KW-0411">Iron-sulfur</keyword>
<comment type="caution">
    <text evidence="10">The sequence shown here is derived from an EMBL/GenBank/DDBJ whole genome shotgun (WGS) entry which is preliminary data.</text>
</comment>
<feature type="binding site" evidence="8">
    <location>
        <position position="30"/>
    </location>
    <ligand>
        <name>substrate</name>
    </ligand>
</feature>
<comment type="catalytic activity">
    <reaction evidence="8">
        <text>6-carboxy-5,6,7,8-tetrahydropterin + H(+) = 7-carboxy-7-carbaguanine + NH4(+)</text>
        <dbReference type="Rhea" id="RHEA:27974"/>
        <dbReference type="ChEBI" id="CHEBI:15378"/>
        <dbReference type="ChEBI" id="CHEBI:28938"/>
        <dbReference type="ChEBI" id="CHEBI:61032"/>
        <dbReference type="ChEBI" id="CHEBI:61036"/>
        <dbReference type="EC" id="4.3.99.3"/>
    </reaction>
</comment>
<comment type="caution">
    <text evidence="8">Lacks conserved residue(s) required for the propagation of feature annotation.</text>
</comment>
<dbReference type="PANTHER" id="PTHR42836:SF1">
    <property type="entry name" value="7-CARBOXY-7-DEAZAGUANINE SYNTHASE"/>
    <property type="match status" value="1"/>
</dbReference>
<comment type="cofactor">
    <cofactor evidence="8">
        <name>Mg(2+)</name>
        <dbReference type="ChEBI" id="CHEBI:18420"/>
    </cofactor>
</comment>
<dbReference type="AlphaFoldDB" id="A0A1J5E1Q6"/>
<dbReference type="Pfam" id="PF04055">
    <property type="entry name" value="Radical_SAM"/>
    <property type="match status" value="1"/>
</dbReference>
<comment type="cofactor">
    <cofactor evidence="8">
        <name>S-adenosyl-L-methionine</name>
        <dbReference type="ChEBI" id="CHEBI:59789"/>
    </cofactor>
    <text evidence="8">Binds 1 S-adenosyl-L-methionine per subunit.</text>
</comment>
<proteinExistence type="inferred from homology"/>
<dbReference type="InterPro" id="IPR058240">
    <property type="entry name" value="rSAM_sf"/>
</dbReference>
<protein>
    <recommendedName>
        <fullName evidence="8">7-carboxy-7-deazaguanine synthase</fullName>
        <shortName evidence="8">CDG synthase</shortName>
        <ecNumber evidence="8">4.3.99.3</ecNumber>
    </recommendedName>
    <alternativeName>
        <fullName evidence="8">Queuosine biosynthesis protein QueE</fullName>
    </alternativeName>
</protein>
<evidence type="ECO:0000313" key="10">
    <source>
        <dbReference type="EMBL" id="OIP37246.1"/>
    </source>
</evidence>
<dbReference type="InterPro" id="IPR024924">
    <property type="entry name" value="7-CO-7-deazaguanine_synth-like"/>
</dbReference>
<feature type="binding site" evidence="8">
    <location>
        <position position="43"/>
    </location>
    <ligand>
        <name>Mg(2+)</name>
        <dbReference type="ChEBI" id="CHEBI:18420"/>
    </ligand>
</feature>
<dbReference type="GO" id="GO:1904047">
    <property type="term" value="F:S-adenosyl-L-methionine binding"/>
    <property type="evidence" value="ECO:0007669"/>
    <property type="project" value="UniProtKB-UniRule"/>
</dbReference>
<organism evidence="10 11">
    <name type="scientific">Candidatus Desantisbacteria bacterium CG2_30_40_21</name>
    <dbReference type="NCBI Taxonomy" id="1817895"/>
    <lineage>
        <taxon>Bacteria</taxon>
        <taxon>Candidatus Desantisiibacteriota</taxon>
    </lineage>
</organism>
<dbReference type="GO" id="GO:0008616">
    <property type="term" value="P:tRNA queuosine(34) biosynthetic process"/>
    <property type="evidence" value="ECO:0007669"/>
    <property type="project" value="UniProtKB-UniRule"/>
</dbReference>
<evidence type="ECO:0000256" key="3">
    <source>
        <dbReference type="ARBA" id="ARBA00022723"/>
    </source>
</evidence>
<dbReference type="InterPro" id="IPR013785">
    <property type="entry name" value="Aldolase_TIM"/>
</dbReference>
<evidence type="ECO:0000256" key="4">
    <source>
        <dbReference type="ARBA" id="ARBA00022842"/>
    </source>
</evidence>
<feature type="binding site" evidence="8">
    <location>
        <position position="41"/>
    </location>
    <ligand>
        <name>[4Fe-4S] cluster</name>
        <dbReference type="ChEBI" id="CHEBI:49883"/>
        <note>4Fe-4S-S-AdoMet</note>
    </ligand>
</feature>
<dbReference type="PROSITE" id="PS51918">
    <property type="entry name" value="RADICAL_SAM"/>
    <property type="match status" value="1"/>
</dbReference>
<dbReference type="SUPFAM" id="SSF102114">
    <property type="entry name" value="Radical SAM enzymes"/>
    <property type="match status" value="1"/>
</dbReference>
<evidence type="ECO:0000256" key="2">
    <source>
        <dbReference type="ARBA" id="ARBA00022691"/>
    </source>
</evidence>
<dbReference type="PANTHER" id="PTHR42836">
    <property type="entry name" value="7-CARBOXY-7-DEAZAGUANINE SYNTHASE"/>
    <property type="match status" value="1"/>
</dbReference>
<feature type="binding site" evidence="8">
    <location>
        <position position="34"/>
    </location>
    <ligand>
        <name>[4Fe-4S] cluster</name>
        <dbReference type="ChEBI" id="CHEBI:49883"/>
        <note>4Fe-4S-S-AdoMet</note>
    </ligand>
</feature>
<keyword evidence="2 8" id="KW-0949">S-adenosyl-L-methionine</keyword>
<gene>
    <name evidence="8" type="primary">queE</name>
    <name evidence="10" type="ORF">AUJ95_08425</name>
</gene>
<evidence type="ECO:0000256" key="8">
    <source>
        <dbReference type="HAMAP-Rule" id="MF_00917"/>
    </source>
</evidence>